<accession>A0ABV7L2G3</accession>
<keyword evidence="2" id="KW-0805">Transcription regulation</keyword>
<evidence type="ECO:0000313" key="7">
    <source>
        <dbReference type="Proteomes" id="UP001595528"/>
    </source>
</evidence>
<keyword evidence="4" id="KW-0804">Transcription</keyword>
<dbReference type="EMBL" id="JBHRTR010000028">
    <property type="protein sequence ID" value="MFC3228813.1"/>
    <property type="molecule type" value="Genomic_DNA"/>
</dbReference>
<sequence>MLNLTHVRTFLTVLEQGGLRAAARLLDLSPSTVLEHVRQLEAELAAPLLARGRRPVLPTVQGAAFRPLAQALLATEARARAQLAGAALQLAAASNIGTYMLQAPLAGFRDRDGREVDLWIGANPAVADRLERGAADLALMEWWDDRPGFTAQAWRVEPLVLIVAPGHPWAVRGRIAPAELPTMPLLGGEAGTGTGRLLRERLGDLADGLRTVGGFGSTEAVKRAVRAGRGASLVLAATVADELAAGSLAAVALDGPPLAKKTRLVLPQDLPETAPAARLAAHLLDRTGSTPGETGPAVS</sequence>
<evidence type="ECO:0000256" key="1">
    <source>
        <dbReference type="ARBA" id="ARBA00009437"/>
    </source>
</evidence>
<evidence type="ECO:0000259" key="5">
    <source>
        <dbReference type="PROSITE" id="PS50931"/>
    </source>
</evidence>
<evidence type="ECO:0000256" key="3">
    <source>
        <dbReference type="ARBA" id="ARBA00023125"/>
    </source>
</evidence>
<dbReference type="RefSeq" id="WP_379902279.1">
    <property type="nucleotide sequence ID" value="NZ_JBHRTR010000028.1"/>
</dbReference>
<dbReference type="InterPro" id="IPR036390">
    <property type="entry name" value="WH_DNA-bd_sf"/>
</dbReference>
<dbReference type="PANTHER" id="PTHR30126:SF39">
    <property type="entry name" value="HTH-TYPE TRANSCRIPTIONAL REGULATOR CYSL"/>
    <property type="match status" value="1"/>
</dbReference>
<evidence type="ECO:0000256" key="2">
    <source>
        <dbReference type="ARBA" id="ARBA00023015"/>
    </source>
</evidence>
<protein>
    <submittedName>
        <fullName evidence="6">LysR family transcriptional regulator</fullName>
    </submittedName>
</protein>
<feature type="domain" description="HTH lysR-type" evidence="5">
    <location>
        <begin position="2"/>
        <end position="59"/>
    </location>
</feature>
<dbReference type="PANTHER" id="PTHR30126">
    <property type="entry name" value="HTH-TYPE TRANSCRIPTIONAL REGULATOR"/>
    <property type="match status" value="1"/>
</dbReference>
<dbReference type="InterPro" id="IPR000847">
    <property type="entry name" value="LysR_HTH_N"/>
</dbReference>
<organism evidence="6 7">
    <name type="scientific">Marinibaculum pumilum</name>
    <dbReference type="NCBI Taxonomy" id="1766165"/>
    <lineage>
        <taxon>Bacteria</taxon>
        <taxon>Pseudomonadati</taxon>
        <taxon>Pseudomonadota</taxon>
        <taxon>Alphaproteobacteria</taxon>
        <taxon>Rhodospirillales</taxon>
        <taxon>Rhodospirillaceae</taxon>
        <taxon>Marinibaculum</taxon>
    </lineage>
</organism>
<reference evidence="7" key="1">
    <citation type="journal article" date="2019" name="Int. J. Syst. Evol. Microbiol.">
        <title>The Global Catalogue of Microorganisms (GCM) 10K type strain sequencing project: providing services to taxonomists for standard genome sequencing and annotation.</title>
        <authorList>
            <consortium name="The Broad Institute Genomics Platform"/>
            <consortium name="The Broad Institute Genome Sequencing Center for Infectious Disease"/>
            <person name="Wu L."/>
            <person name="Ma J."/>
        </authorList>
    </citation>
    <scope>NUCLEOTIDE SEQUENCE [LARGE SCALE GENOMIC DNA]</scope>
    <source>
        <strain evidence="7">KCTC 42964</strain>
    </source>
</reference>
<comment type="caution">
    <text evidence="6">The sequence shown here is derived from an EMBL/GenBank/DDBJ whole genome shotgun (WGS) entry which is preliminary data.</text>
</comment>
<dbReference type="SUPFAM" id="SSF53850">
    <property type="entry name" value="Periplasmic binding protein-like II"/>
    <property type="match status" value="1"/>
</dbReference>
<dbReference type="Gene3D" id="1.10.10.10">
    <property type="entry name" value="Winged helix-like DNA-binding domain superfamily/Winged helix DNA-binding domain"/>
    <property type="match status" value="1"/>
</dbReference>
<dbReference type="InterPro" id="IPR005119">
    <property type="entry name" value="LysR_subst-bd"/>
</dbReference>
<comment type="similarity">
    <text evidence="1">Belongs to the LysR transcriptional regulatory family.</text>
</comment>
<dbReference type="PROSITE" id="PS50931">
    <property type="entry name" value="HTH_LYSR"/>
    <property type="match status" value="1"/>
</dbReference>
<name>A0ABV7L2G3_9PROT</name>
<dbReference type="SUPFAM" id="SSF46785">
    <property type="entry name" value="Winged helix' DNA-binding domain"/>
    <property type="match status" value="1"/>
</dbReference>
<dbReference type="Gene3D" id="3.40.190.10">
    <property type="entry name" value="Periplasmic binding protein-like II"/>
    <property type="match status" value="2"/>
</dbReference>
<evidence type="ECO:0000313" key="6">
    <source>
        <dbReference type="EMBL" id="MFC3228813.1"/>
    </source>
</evidence>
<dbReference type="Pfam" id="PF03466">
    <property type="entry name" value="LysR_substrate"/>
    <property type="match status" value="1"/>
</dbReference>
<dbReference type="InterPro" id="IPR036388">
    <property type="entry name" value="WH-like_DNA-bd_sf"/>
</dbReference>
<keyword evidence="3" id="KW-0238">DNA-binding</keyword>
<proteinExistence type="inferred from homology"/>
<keyword evidence="7" id="KW-1185">Reference proteome</keyword>
<evidence type="ECO:0000256" key="4">
    <source>
        <dbReference type="ARBA" id="ARBA00023163"/>
    </source>
</evidence>
<dbReference type="Pfam" id="PF00126">
    <property type="entry name" value="HTH_1"/>
    <property type="match status" value="1"/>
</dbReference>
<dbReference type="Proteomes" id="UP001595528">
    <property type="component" value="Unassembled WGS sequence"/>
</dbReference>
<gene>
    <name evidence="6" type="ORF">ACFOGJ_16330</name>
</gene>